<evidence type="ECO:0000313" key="2">
    <source>
        <dbReference type="EMBL" id="SES65437.1"/>
    </source>
</evidence>
<keyword evidence="1" id="KW-0472">Membrane</keyword>
<dbReference type="AlphaFoldDB" id="A0A1H9Y925"/>
<evidence type="ECO:0000256" key="1">
    <source>
        <dbReference type="SAM" id="Phobius"/>
    </source>
</evidence>
<keyword evidence="3" id="KW-1185">Reference proteome</keyword>
<feature type="transmembrane region" description="Helical" evidence="1">
    <location>
        <begin position="141"/>
        <end position="161"/>
    </location>
</feature>
<organism evidence="2 3">
    <name type="scientific">[Clostridium] polysaccharolyticum</name>
    <dbReference type="NCBI Taxonomy" id="29364"/>
    <lineage>
        <taxon>Bacteria</taxon>
        <taxon>Bacillati</taxon>
        <taxon>Bacillota</taxon>
        <taxon>Clostridia</taxon>
        <taxon>Lachnospirales</taxon>
        <taxon>Lachnospiraceae</taxon>
    </lineage>
</organism>
<feature type="transmembrane region" description="Helical" evidence="1">
    <location>
        <begin position="205"/>
        <end position="224"/>
    </location>
</feature>
<keyword evidence="1" id="KW-1133">Transmembrane helix</keyword>
<dbReference type="STRING" id="29364.SAMN04487772_101227"/>
<keyword evidence="1" id="KW-0812">Transmembrane</keyword>
<feature type="transmembrane region" description="Helical" evidence="1">
    <location>
        <begin position="103"/>
        <end position="120"/>
    </location>
</feature>
<feature type="transmembrane region" description="Helical" evidence="1">
    <location>
        <begin position="33"/>
        <end position="62"/>
    </location>
</feature>
<proteinExistence type="predicted"/>
<feature type="transmembrane region" description="Helical" evidence="1">
    <location>
        <begin position="74"/>
        <end position="97"/>
    </location>
</feature>
<sequence>MRKWICEIEELQRKTYDGTNHITVKSVEFYERWIVLIMAIYIIVYLGKYAIGIGICIDWAVYMVTKQTESWCTSLIRCIIMLLSLFLGYSLCVIGFVLNRKHMNIFVLVVVIIYLTKKFLADWYKISIISQSTVAKMANELISVFVTIMFTAGTYVESLVFNDVPSLSMIKKSYHSIEQLKIVLASSTVLQKKIFLAYGKLSMEVIFLMLLPTLCISLFITGIIDLKEYWMKKYGQEDFWTRVEMKRKQRSLAKSKDIKTAE</sequence>
<evidence type="ECO:0000313" key="3">
    <source>
        <dbReference type="Proteomes" id="UP000199800"/>
    </source>
</evidence>
<dbReference type="EMBL" id="FOHN01000001">
    <property type="protein sequence ID" value="SES65437.1"/>
    <property type="molecule type" value="Genomic_DNA"/>
</dbReference>
<reference evidence="2 3" key="1">
    <citation type="submission" date="2016-10" db="EMBL/GenBank/DDBJ databases">
        <authorList>
            <person name="de Groot N.N."/>
        </authorList>
    </citation>
    <scope>NUCLEOTIDE SEQUENCE [LARGE SCALE GENOMIC DNA]</scope>
    <source>
        <strain evidence="2 3">DSM 1801</strain>
    </source>
</reference>
<protein>
    <submittedName>
        <fullName evidence="2">Uncharacterized protein</fullName>
    </submittedName>
</protein>
<name>A0A1H9Y925_9FIRM</name>
<gene>
    <name evidence="2" type="ORF">SAMN04487772_101227</name>
</gene>
<dbReference type="Proteomes" id="UP000199800">
    <property type="component" value="Unassembled WGS sequence"/>
</dbReference>
<accession>A0A1H9Y925</accession>